<proteinExistence type="predicted"/>
<protein>
    <submittedName>
        <fullName evidence="1">Uncharacterized protein</fullName>
    </submittedName>
</protein>
<dbReference type="AlphaFoldDB" id="A0A4V6WIL1"/>
<gene>
    <name evidence="1" type="ORF">FA740_04575</name>
</gene>
<dbReference type="EMBL" id="SUNH01000006">
    <property type="protein sequence ID" value="TJZ86168.1"/>
    <property type="molecule type" value="Genomic_DNA"/>
</dbReference>
<dbReference type="RefSeq" id="WP_136855597.1">
    <property type="nucleotide sequence ID" value="NZ_SUNH01000006.1"/>
</dbReference>
<dbReference type="OrthoDB" id="7888533at2"/>
<keyword evidence="2" id="KW-1185">Reference proteome</keyword>
<name>A0A4V6WIL1_9RHOB</name>
<sequence length="417" mass="42431">MPTNYLLVSAPLDGEIVPIVGGTPGARSPQLSGLAVGEARFINTADPSAVVTIFDPITGLPSFNVPSGQLVVVTGFAPGSDPISFTLTEPAAYAGTYAVSADDLVTGPVCLVPPQIVDATQNPGWVVAIPGLWVSFSGSVTRSGQWLRNGEAISDSNISFDIYPAYEIDPDADGGTTIQYRETVTDAAGSRSAQPVNGLAVPAAPSGIATGLTDLGTFTNTQSGFDRSIPIELGAADPNKKIVMIITMDGNITASTVRIEAGGVDYPLEAIQSYSVGSVRLRLYEGPIPVGGAATVKWTQAVSLQVQNFVQLIAAKGVNRKIATGGSVTVPNPVTPITQNVAVAVDDYTIHAVAAAPGAALFTGTSFGTKITDATAFNSSRVYTALGKATAANAALALSVTPPAPGAAVQIAAVYGA</sequence>
<comment type="caution">
    <text evidence="1">The sequence shown here is derived from an EMBL/GenBank/DDBJ whole genome shotgun (WGS) entry which is preliminary data.</text>
</comment>
<reference evidence="1 2" key="1">
    <citation type="submission" date="2019-04" db="EMBL/GenBank/DDBJ databases">
        <authorList>
            <person name="Li J."/>
        </authorList>
    </citation>
    <scope>NUCLEOTIDE SEQUENCE [LARGE SCALE GENOMIC DNA]</scope>
    <source>
        <strain evidence="1 2">CCTCC AB2016182</strain>
    </source>
</reference>
<accession>A0A4V6WIL1</accession>
<organism evidence="1 2">
    <name type="scientific">Paracoccus hibiscisoli</name>
    <dbReference type="NCBI Taxonomy" id="2023261"/>
    <lineage>
        <taxon>Bacteria</taxon>
        <taxon>Pseudomonadati</taxon>
        <taxon>Pseudomonadota</taxon>
        <taxon>Alphaproteobacteria</taxon>
        <taxon>Rhodobacterales</taxon>
        <taxon>Paracoccaceae</taxon>
        <taxon>Paracoccus</taxon>
    </lineage>
</organism>
<evidence type="ECO:0000313" key="1">
    <source>
        <dbReference type="EMBL" id="TJZ86168.1"/>
    </source>
</evidence>
<dbReference type="Proteomes" id="UP000306223">
    <property type="component" value="Unassembled WGS sequence"/>
</dbReference>
<evidence type="ECO:0000313" key="2">
    <source>
        <dbReference type="Proteomes" id="UP000306223"/>
    </source>
</evidence>